<evidence type="ECO:0008006" key="4">
    <source>
        <dbReference type="Google" id="ProtNLM"/>
    </source>
</evidence>
<dbReference type="STRING" id="318464.IO99_01825"/>
<dbReference type="AlphaFoldDB" id="A0A084JIY6"/>
<dbReference type="SUPFAM" id="SSF58104">
    <property type="entry name" value="Methyl-accepting chemotaxis protein (MCP) signaling domain"/>
    <property type="match status" value="1"/>
</dbReference>
<accession>A0A084JIY6</accession>
<feature type="chain" id="PRO_5001777225" description="X-X-X-Leu-X-X-Gly heptad repeat-containing protein" evidence="1">
    <location>
        <begin position="28"/>
        <end position="654"/>
    </location>
</feature>
<evidence type="ECO:0000313" key="2">
    <source>
        <dbReference type="EMBL" id="KEZ88920.1"/>
    </source>
</evidence>
<name>A0A084JIY6_9CLOT</name>
<comment type="caution">
    <text evidence="2">The sequence shown here is derived from an EMBL/GenBank/DDBJ whole genome shotgun (WGS) entry which is preliminary data.</text>
</comment>
<gene>
    <name evidence="2" type="ORF">IO99_01825</name>
</gene>
<keyword evidence="1" id="KW-0732">Signal</keyword>
<dbReference type="EMBL" id="JPMD01000001">
    <property type="protein sequence ID" value="KEZ88920.1"/>
    <property type="molecule type" value="Genomic_DNA"/>
</dbReference>
<proteinExistence type="predicted"/>
<dbReference type="RefSeq" id="WP_035129414.1">
    <property type="nucleotide sequence ID" value="NZ_JPMD01000001.1"/>
</dbReference>
<dbReference type="Gene3D" id="1.10.287.950">
    <property type="entry name" value="Methyl-accepting chemotaxis protein"/>
    <property type="match status" value="1"/>
</dbReference>
<organism evidence="2 3">
    <name type="scientific">Clostridium sulfidigenes</name>
    <dbReference type="NCBI Taxonomy" id="318464"/>
    <lineage>
        <taxon>Bacteria</taxon>
        <taxon>Bacillati</taxon>
        <taxon>Bacillota</taxon>
        <taxon>Clostridia</taxon>
        <taxon>Eubacteriales</taxon>
        <taxon>Clostridiaceae</taxon>
        <taxon>Clostridium</taxon>
    </lineage>
</organism>
<feature type="signal peptide" evidence="1">
    <location>
        <begin position="1"/>
        <end position="27"/>
    </location>
</feature>
<dbReference type="eggNOG" id="COG1511">
    <property type="taxonomic scope" value="Bacteria"/>
</dbReference>
<dbReference type="Proteomes" id="UP000028542">
    <property type="component" value="Unassembled WGS sequence"/>
</dbReference>
<reference evidence="2 3" key="1">
    <citation type="submission" date="2014-07" db="EMBL/GenBank/DDBJ databases">
        <title>Draft genome of Clostridium sulfidigenes 113A isolated from sediments associated with methane hydrate from Krishna Godavari basin.</title>
        <authorList>
            <person name="Honkalas V.S."/>
            <person name="Dabir A.P."/>
            <person name="Arora P."/>
            <person name="Dhakephalkar P.K."/>
        </authorList>
    </citation>
    <scope>NUCLEOTIDE SEQUENCE [LARGE SCALE GENOMIC DNA]</scope>
    <source>
        <strain evidence="2 3">113A</strain>
    </source>
</reference>
<sequence length="654" mass="70121">MKRKALSKRVIVLATVAAMMTSTVAMAQEINKDEIVYVILDSNGKPEQKIVSTWINGEENLGEFKDKCNLDNIKNVKGEETPTISGEELTWKVDGKDLYYEGESKRELPLSVSLNYEINGKKVEPKEALGQSGNFKITLTVKNNESRTVKINGENRTLYVPFVTVSEIMLSNDKFKDVKVDNGKLIQDGNNSSITFVSAPGLKESLNLGSILDIKDTLVIEGTTTNFSVPAIMMVATTEALDLETISDDDSLDSLKDSLVQLQNGGDELLEGSKKLVDGQEQLSSNYAKFNDGVGTFKNGVDDLSNGIDSLSNNTPTLKSGADKLQNGLSQLKDAQGQFSKGIETYEDNVSKLFTAYNSIDKGINSCLTGSTKLKEGLAAGNEGLTNLNNSTANLDTIAAQLDAMSASVAKVNPELANNVAKASGGIKAVSQGQKDGIGKLQQGMKGASIGAGDLEEGLNGLSKGSNEFKNKGQLLLQGTNTLKESSAKLNGASTELYNGSTALSQGIGSLVNGTNKLRAGGSLLLNGSNELYDNSGKLLKGINQLKEGNTELYKGVVKLKEEGLDKLNEKGNTAIKDIQGVVEAKDELVKLSKEYGAFSGMNNSMNGKVKFVMRTEEVKAEADNNGDEDKGVVKEEVKEEKGFFKSLLDIFKK</sequence>
<protein>
    <recommendedName>
        <fullName evidence="4">X-X-X-Leu-X-X-Gly heptad repeat-containing protein</fullName>
    </recommendedName>
</protein>
<evidence type="ECO:0000313" key="3">
    <source>
        <dbReference type="Proteomes" id="UP000028542"/>
    </source>
</evidence>
<evidence type="ECO:0000256" key="1">
    <source>
        <dbReference type="SAM" id="SignalP"/>
    </source>
</evidence>
<keyword evidence="3" id="KW-1185">Reference proteome</keyword>